<reference evidence="1" key="1">
    <citation type="submission" date="2021-06" db="EMBL/GenBank/DDBJ databases">
        <authorList>
            <person name="Kallberg Y."/>
            <person name="Tangrot J."/>
            <person name="Rosling A."/>
        </authorList>
    </citation>
    <scope>NUCLEOTIDE SEQUENCE</scope>
    <source>
        <strain evidence="1">MA461A</strain>
    </source>
</reference>
<accession>A0ACA9R462</accession>
<dbReference type="Proteomes" id="UP000789920">
    <property type="component" value="Unassembled WGS sequence"/>
</dbReference>
<name>A0ACA9R462_9GLOM</name>
<comment type="caution">
    <text evidence="1">The sequence shown here is derived from an EMBL/GenBank/DDBJ whole genome shotgun (WGS) entry which is preliminary data.</text>
</comment>
<dbReference type="EMBL" id="CAJVQC010042635">
    <property type="protein sequence ID" value="CAG8775807.1"/>
    <property type="molecule type" value="Genomic_DNA"/>
</dbReference>
<keyword evidence="2" id="KW-1185">Reference proteome</keyword>
<evidence type="ECO:0000313" key="1">
    <source>
        <dbReference type="EMBL" id="CAG8775807.1"/>
    </source>
</evidence>
<feature type="non-terminal residue" evidence="1">
    <location>
        <position position="1"/>
    </location>
</feature>
<sequence>DNVFEEIEVDEGEVLVGNKKTVLEENDVIVLDDSEEENKEVQAISVADETSTVHKGIKVYTSQSTTPDQRQALLFNVGELFEVSMNEFDSEW</sequence>
<evidence type="ECO:0000313" key="2">
    <source>
        <dbReference type="Proteomes" id="UP000789920"/>
    </source>
</evidence>
<proteinExistence type="predicted"/>
<protein>
    <submittedName>
        <fullName evidence="1">36794_t:CDS:1</fullName>
    </submittedName>
</protein>
<organism evidence="1 2">
    <name type="scientific">Racocetra persica</name>
    <dbReference type="NCBI Taxonomy" id="160502"/>
    <lineage>
        <taxon>Eukaryota</taxon>
        <taxon>Fungi</taxon>
        <taxon>Fungi incertae sedis</taxon>
        <taxon>Mucoromycota</taxon>
        <taxon>Glomeromycotina</taxon>
        <taxon>Glomeromycetes</taxon>
        <taxon>Diversisporales</taxon>
        <taxon>Gigasporaceae</taxon>
        <taxon>Racocetra</taxon>
    </lineage>
</organism>
<gene>
    <name evidence="1" type="ORF">RPERSI_LOCUS16949</name>
</gene>